<protein>
    <submittedName>
        <fullName evidence="6">IclR family transcriptional regulator</fullName>
    </submittedName>
</protein>
<keyword evidence="1" id="KW-0805">Transcription regulation</keyword>
<dbReference type="InterPro" id="IPR036388">
    <property type="entry name" value="WH-like_DNA-bd_sf"/>
</dbReference>
<feature type="domain" description="IclR-ED" evidence="5">
    <location>
        <begin position="68"/>
        <end position="250"/>
    </location>
</feature>
<dbReference type="Pfam" id="PF01614">
    <property type="entry name" value="IclR_C"/>
    <property type="match status" value="1"/>
</dbReference>
<accession>A0A7D5GDB1</accession>
<keyword evidence="2" id="KW-0238">DNA-binding</keyword>
<evidence type="ECO:0000259" key="4">
    <source>
        <dbReference type="PROSITE" id="PS51077"/>
    </source>
</evidence>
<dbReference type="InterPro" id="IPR011991">
    <property type="entry name" value="ArsR-like_HTH"/>
</dbReference>
<dbReference type="InterPro" id="IPR050707">
    <property type="entry name" value="HTH_MetabolicPath_Reg"/>
</dbReference>
<reference evidence="6 7" key="1">
    <citation type="submission" date="2020-07" db="EMBL/GenBank/DDBJ databases">
        <title>Gai3-2, isolated from salt lake.</title>
        <authorList>
            <person name="Cui H."/>
            <person name="Shi X."/>
        </authorList>
    </citation>
    <scope>NUCLEOTIDE SEQUENCE [LARGE SCALE GENOMIC DNA]</scope>
    <source>
        <strain evidence="6 7">Gai3-2</strain>
    </source>
</reference>
<dbReference type="GO" id="GO:0003677">
    <property type="term" value="F:DNA binding"/>
    <property type="evidence" value="ECO:0007669"/>
    <property type="project" value="UniProtKB-KW"/>
</dbReference>
<dbReference type="Gene3D" id="3.30.450.40">
    <property type="match status" value="1"/>
</dbReference>
<evidence type="ECO:0000256" key="2">
    <source>
        <dbReference type="ARBA" id="ARBA00023125"/>
    </source>
</evidence>
<dbReference type="Pfam" id="PF09339">
    <property type="entry name" value="HTH_IclR"/>
    <property type="match status" value="1"/>
</dbReference>
<organism evidence="6 7">
    <name type="scientific">Halorarum halophilum</name>
    <dbReference type="NCBI Taxonomy" id="2743090"/>
    <lineage>
        <taxon>Archaea</taxon>
        <taxon>Methanobacteriati</taxon>
        <taxon>Methanobacteriota</taxon>
        <taxon>Stenosarchaea group</taxon>
        <taxon>Halobacteria</taxon>
        <taxon>Halobacteriales</taxon>
        <taxon>Haloferacaceae</taxon>
        <taxon>Halorarum</taxon>
    </lineage>
</organism>
<evidence type="ECO:0000259" key="5">
    <source>
        <dbReference type="PROSITE" id="PS51078"/>
    </source>
</evidence>
<dbReference type="PANTHER" id="PTHR30136">
    <property type="entry name" value="HELIX-TURN-HELIX TRANSCRIPTIONAL REGULATOR, ICLR FAMILY"/>
    <property type="match status" value="1"/>
</dbReference>
<dbReference type="PANTHER" id="PTHR30136:SF35">
    <property type="entry name" value="HTH-TYPE TRANSCRIPTIONAL REGULATOR RV1719"/>
    <property type="match status" value="1"/>
</dbReference>
<dbReference type="PROSITE" id="PS51077">
    <property type="entry name" value="HTH_ICLR"/>
    <property type="match status" value="1"/>
</dbReference>
<dbReference type="Gene3D" id="1.10.10.10">
    <property type="entry name" value="Winged helix-like DNA-binding domain superfamily/Winged helix DNA-binding domain"/>
    <property type="match status" value="1"/>
</dbReference>
<dbReference type="InterPro" id="IPR036390">
    <property type="entry name" value="WH_DNA-bd_sf"/>
</dbReference>
<keyword evidence="3" id="KW-0804">Transcription</keyword>
<sequence length="251" mass="27332">MTTDPATVKATETSFHIIELLEQKQGAGISELAREVGLSKSGVYKHVQTLTRLGYLVREGDDYYLSNRFLSLGRRARGRLPLETIREVTSNLAATAGHTSSFIVHENDRGVYALRIGTEEEHDEITEGDVAPLHATAGGKAILAFLPGDERARILDGTGLDAYTDKTIVDEQELEHELRSVRDQRIAFDREEFLEGHQCVASPVVRGDGTPVGAVSVTGNVHHMSGKRLEEDVTGLVTSAAKAIENELLSA</sequence>
<dbReference type="SUPFAM" id="SSF55781">
    <property type="entry name" value="GAF domain-like"/>
    <property type="match status" value="1"/>
</dbReference>
<proteinExistence type="predicted"/>
<gene>
    <name evidence="6" type="ORF">HUG10_15745</name>
</gene>
<dbReference type="SUPFAM" id="SSF46785">
    <property type="entry name" value="Winged helix' DNA-binding domain"/>
    <property type="match status" value="1"/>
</dbReference>
<feature type="domain" description="HTH iclR-type" evidence="4">
    <location>
        <begin position="8"/>
        <end position="67"/>
    </location>
</feature>
<dbReference type="GO" id="GO:0003700">
    <property type="term" value="F:DNA-binding transcription factor activity"/>
    <property type="evidence" value="ECO:0007669"/>
    <property type="project" value="TreeGrafter"/>
</dbReference>
<dbReference type="CDD" id="cd00090">
    <property type="entry name" value="HTH_ARSR"/>
    <property type="match status" value="1"/>
</dbReference>
<dbReference type="EMBL" id="CP058529">
    <property type="protein sequence ID" value="QLG28906.1"/>
    <property type="molecule type" value="Genomic_DNA"/>
</dbReference>
<dbReference type="InterPro" id="IPR029016">
    <property type="entry name" value="GAF-like_dom_sf"/>
</dbReference>
<dbReference type="InterPro" id="IPR014757">
    <property type="entry name" value="Tscrpt_reg_IclR_C"/>
</dbReference>
<dbReference type="OrthoDB" id="14763at2157"/>
<dbReference type="KEGG" id="halg:HUG10_15745"/>
<dbReference type="GeneID" id="56030316"/>
<evidence type="ECO:0000313" key="6">
    <source>
        <dbReference type="EMBL" id="QLG28906.1"/>
    </source>
</evidence>
<dbReference type="GO" id="GO:0045892">
    <property type="term" value="P:negative regulation of DNA-templated transcription"/>
    <property type="evidence" value="ECO:0007669"/>
    <property type="project" value="TreeGrafter"/>
</dbReference>
<keyword evidence="7" id="KW-1185">Reference proteome</keyword>
<dbReference type="InterPro" id="IPR005471">
    <property type="entry name" value="Tscrpt_reg_IclR_N"/>
</dbReference>
<dbReference type="RefSeq" id="WP_179170480.1">
    <property type="nucleotide sequence ID" value="NZ_CP058529.1"/>
</dbReference>
<name>A0A7D5GDB1_9EURY</name>
<dbReference type="AlphaFoldDB" id="A0A7D5GDB1"/>
<dbReference type="Proteomes" id="UP000509750">
    <property type="component" value="Chromosome"/>
</dbReference>
<dbReference type="PROSITE" id="PS51078">
    <property type="entry name" value="ICLR_ED"/>
    <property type="match status" value="1"/>
</dbReference>
<evidence type="ECO:0000256" key="3">
    <source>
        <dbReference type="ARBA" id="ARBA00023163"/>
    </source>
</evidence>
<dbReference type="SMART" id="SM00346">
    <property type="entry name" value="HTH_ICLR"/>
    <property type="match status" value="1"/>
</dbReference>
<evidence type="ECO:0000256" key="1">
    <source>
        <dbReference type="ARBA" id="ARBA00023015"/>
    </source>
</evidence>
<evidence type="ECO:0000313" key="7">
    <source>
        <dbReference type="Proteomes" id="UP000509750"/>
    </source>
</evidence>